<gene>
    <name evidence="1" type="ORF">EZS28_005558</name>
</gene>
<evidence type="ECO:0000313" key="1">
    <source>
        <dbReference type="EMBL" id="KAA6398911.1"/>
    </source>
</evidence>
<protein>
    <submittedName>
        <fullName evidence="1">Uncharacterized protein</fullName>
    </submittedName>
</protein>
<organism evidence="1 2">
    <name type="scientific">Streblomastix strix</name>
    <dbReference type="NCBI Taxonomy" id="222440"/>
    <lineage>
        <taxon>Eukaryota</taxon>
        <taxon>Metamonada</taxon>
        <taxon>Preaxostyla</taxon>
        <taxon>Oxymonadida</taxon>
        <taxon>Streblomastigidae</taxon>
        <taxon>Streblomastix</taxon>
    </lineage>
</organism>
<sequence length="108" mass="12698">MNSKSEMQKLMQDTIENKGVEQQTTSQNSNEMQFPVYDAYNCDQTITAYSQSEGKDLHIANNRFIYAVHPREEISKFLYAASEETLELTLQIMEDYMNYEEEDDDILY</sequence>
<comment type="caution">
    <text evidence="1">The sequence shown here is derived from an EMBL/GenBank/DDBJ whole genome shotgun (WGS) entry which is preliminary data.</text>
</comment>
<reference evidence="1 2" key="1">
    <citation type="submission" date="2019-03" db="EMBL/GenBank/DDBJ databases">
        <title>Single cell metagenomics reveals metabolic interactions within the superorganism composed of flagellate Streblomastix strix and complex community of Bacteroidetes bacteria on its surface.</title>
        <authorList>
            <person name="Treitli S.C."/>
            <person name="Kolisko M."/>
            <person name="Husnik F."/>
            <person name="Keeling P."/>
            <person name="Hampl V."/>
        </authorList>
    </citation>
    <scope>NUCLEOTIDE SEQUENCE [LARGE SCALE GENOMIC DNA]</scope>
    <source>
        <strain evidence="1">ST1C</strain>
    </source>
</reference>
<proteinExistence type="predicted"/>
<dbReference type="AlphaFoldDB" id="A0A5J4WVF2"/>
<name>A0A5J4WVF2_9EUKA</name>
<dbReference type="Proteomes" id="UP000324800">
    <property type="component" value="Unassembled WGS sequence"/>
</dbReference>
<dbReference type="EMBL" id="SNRW01000855">
    <property type="protein sequence ID" value="KAA6398911.1"/>
    <property type="molecule type" value="Genomic_DNA"/>
</dbReference>
<accession>A0A5J4WVF2</accession>
<evidence type="ECO:0000313" key="2">
    <source>
        <dbReference type="Proteomes" id="UP000324800"/>
    </source>
</evidence>